<evidence type="ECO:0000313" key="2">
    <source>
        <dbReference type="EMBL" id="CAD9207916.1"/>
    </source>
</evidence>
<dbReference type="Gene3D" id="3.40.50.1820">
    <property type="entry name" value="alpha/beta hydrolase"/>
    <property type="match status" value="1"/>
</dbReference>
<dbReference type="EMBL" id="HBGG01019598">
    <property type="protein sequence ID" value="CAD9207916.1"/>
    <property type="molecule type" value="Transcribed_RNA"/>
</dbReference>
<proteinExistence type="predicted"/>
<protein>
    <recommendedName>
        <fullName evidence="1">Serine aminopeptidase S33 domain-containing protein</fullName>
    </recommendedName>
</protein>
<gene>
    <name evidence="2" type="ORF">TCHU04912_LOCUS10152</name>
</gene>
<dbReference type="SUPFAM" id="SSF53474">
    <property type="entry name" value="alpha/beta-Hydrolases"/>
    <property type="match status" value="1"/>
</dbReference>
<sequence>MVLFETQLNPAFRWADIPLDDEMGPRGYRETFMNKQGLKLASYWWPAVKPKAVIVIIHGHGAYLMYHFGKFQGVSHHRVYSESWIERWNNAGYSVCGIDIQSHGRSESVAHVRCYFQRFNDLVDDVEQFITGEVARKKDFRKLPLFVCGISMGGCVAVNVCNRLWGEKYLKGAVLLAPMLTLERIARSWVNQFMRPLSLLLNTLVPTWALVAGKANEKFPEMQVAWEADPYTASHPTRVRVACEYLDITSRTLAAMPDMEFDFIVFHSEDDGLCDPDGSRRLFASSKANSKMLSIVNQFWHNLTEEEGNEDLQSAVISWTDTMIQQAFEG</sequence>
<organism evidence="2">
    <name type="scientific">Tetraselmis chuii</name>
    <dbReference type="NCBI Taxonomy" id="63592"/>
    <lineage>
        <taxon>Eukaryota</taxon>
        <taxon>Viridiplantae</taxon>
        <taxon>Chlorophyta</taxon>
        <taxon>core chlorophytes</taxon>
        <taxon>Chlorodendrophyceae</taxon>
        <taxon>Chlorodendrales</taxon>
        <taxon>Chlorodendraceae</taxon>
        <taxon>Tetraselmis</taxon>
    </lineage>
</organism>
<accession>A0A7S1SSP9</accession>
<dbReference type="PANTHER" id="PTHR11614">
    <property type="entry name" value="PHOSPHOLIPASE-RELATED"/>
    <property type="match status" value="1"/>
</dbReference>
<dbReference type="InterPro" id="IPR022742">
    <property type="entry name" value="Hydrolase_4"/>
</dbReference>
<dbReference type="Pfam" id="PF12146">
    <property type="entry name" value="Hydrolase_4"/>
    <property type="match status" value="1"/>
</dbReference>
<dbReference type="InterPro" id="IPR051044">
    <property type="entry name" value="MAG_DAG_Lipase"/>
</dbReference>
<reference evidence="2" key="1">
    <citation type="submission" date="2021-01" db="EMBL/GenBank/DDBJ databases">
        <authorList>
            <person name="Corre E."/>
            <person name="Pelletier E."/>
            <person name="Niang G."/>
            <person name="Scheremetjew M."/>
            <person name="Finn R."/>
            <person name="Kale V."/>
            <person name="Holt S."/>
            <person name="Cochrane G."/>
            <person name="Meng A."/>
            <person name="Brown T."/>
            <person name="Cohen L."/>
        </authorList>
    </citation>
    <scope>NUCLEOTIDE SEQUENCE</scope>
    <source>
        <strain evidence="2">PLY429</strain>
    </source>
</reference>
<dbReference type="InterPro" id="IPR029058">
    <property type="entry name" value="AB_hydrolase_fold"/>
</dbReference>
<evidence type="ECO:0000259" key="1">
    <source>
        <dbReference type="Pfam" id="PF12146"/>
    </source>
</evidence>
<dbReference type="AlphaFoldDB" id="A0A7S1SSP9"/>
<name>A0A7S1SSP9_9CHLO</name>
<feature type="domain" description="Serine aminopeptidase S33" evidence="1">
    <location>
        <begin position="49"/>
        <end position="307"/>
    </location>
</feature>